<dbReference type="Gene3D" id="3.40.220.10">
    <property type="entry name" value="Leucine Aminopeptidase, subunit E, domain 1"/>
    <property type="match status" value="1"/>
</dbReference>
<comment type="caution">
    <text evidence="10">The sequence shown here is derived from an EMBL/GenBank/DDBJ whole genome shotgun (WGS) entry which is preliminary data.</text>
</comment>
<gene>
    <name evidence="8" type="primary">pepA</name>
    <name evidence="10" type="ORF">ACD661_10940</name>
</gene>
<dbReference type="InterPro" id="IPR000819">
    <property type="entry name" value="Peptidase_M17_C"/>
</dbReference>
<dbReference type="PRINTS" id="PR00481">
    <property type="entry name" value="LAMNOPPTDASE"/>
</dbReference>
<comment type="subcellular location">
    <subcellularLocation>
        <location evidence="8">Cytoplasm</location>
    </subcellularLocation>
</comment>
<feature type="binding site" evidence="8">
    <location>
        <position position="253"/>
    </location>
    <ligand>
        <name>Mn(2+)</name>
        <dbReference type="ChEBI" id="CHEBI:29035"/>
        <label>2</label>
    </ligand>
</feature>
<keyword evidence="4 8" id="KW-0031">Aminopeptidase</keyword>
<reference evidence="10 11" key="1">
    <citation type="submission" date="2024-08" db="EMBL/GenBank/DDBJ databases">
        <title>Draft Genome Sequence of Legionella lytica strain DSB2004, Isolated From a Fire Sprinkler System.</title>
        <authorList>
            <person name="Everhart A.D."/>
            <person name="Kidane D.T."/>
            <person name="Farone A.L."/>
            <person name="Farone M.B."/>
        </authorList>
    </citation>
    <scope>NUCLEOTIDE SEQUENCE [LARGE SCALE GENOMIC DNA]</scope>
    <source>
        <strain evidence="10 11">DSB2004</strain>
    </source>
</reference>
<sequence length="484" mass="52613">MNYGLIEKPALSATDCLVLGIFSDEKPSGFVEDLDKDHDGLISKLSQRASEAGDLIWHTSAQGHSLLLAQCGKKEKFSSKLLKKRLSEITDAIIKHRFKSVTLCLPQITQHTADWQLEQMIMQIDNHRFQQLEFKKKHAKPHHLAQVNFYLPEANPKALDAGQAIAQGIEFTRQLGNLPANICTPTYLGEQAIQLAKEFPSHLSCTVLGPDEMRQLGMETILAVSQGSSQPPRLIDIQYKGAGDAAPIVLVGKGITFDSGGLTIKPGNTMDEMKYDMCGAASVLGTIKACALLQLPINIVGLIASSENMLSGSAVKPGDIVTSMSGQTVEILNTDAEGRLVLADALTYAERFNPEFVLDIATLTGGIIVALGTVATGLMTQDDNLAQLIEDAAIESTDRVWRMPLDEDYQDALDSPLADMINAGFDRTASSITAACFLSRFTEKYRWAHLDIAGTAWTSGKKRNATGRPVPLLTQLIRHVANSR</sequence>
<dbReference type="InterPro" id="IPR023042">
    <property type="entry name" value="Peptidase_M17_leu_NH2_pept"/>
</dbReference>
<dbReference type="SUPFAM" id="SSF52949">
    <property type="entry name" value="Macro domain-like"/>
    <property type="match status" value="1"/>
</dbReference>
<evidence type="ECO:0000256" key="3">
    <source>
        <dbReference type="ARBA" id="ARBA00009528"/>
    </source>
</evidence>
<keyword evidence="8" id="KW-0963">Cytoplasm</keyword>
<feature type="binding site" evidence="8">
    <location>
        <position position="337"/>
    </location>
    <ligand>
        <name>Mn(2+)</name>
        <dbReference type="ChEBI" id="CHEBI:29035"/>
        <label>1</label>
    </ligand>
</feature>
<dbReference type="InterPro" id="IPR011356">
    <property type="entry name" value="Leucine_aapep/pepB"/>
</dbReference>
<organism evidence="10 11">
    <name type="scientific">Legionella lytica</name>
    <dbReference type="NCBI Taxonomy" id="96232"/>
    <lineage>
        <taxon>Bacteria</taxon>
        <taxon>Pseudomonadati</taxon>
        <taxon>Pseudomonadota</taxon>
        <taxon>Gammaproteobacteria</taxon>
        <taxon>Legionellales</taxon>
        <taxon>Legionellaceae</taxon>
        <taxon>Legionella</taxon>
    </lineage>
</organism>
<dbReference type="GO" id="GO:0004177">
    <property type="term" value="F:aminopeptidase activity"/>
    <property type="evidence" value="ECO:0007669"/>
    <property type="project" value="UniProtKB-KW"/>
</dbReference>
<feature type="binding site" evidence="8">
    <location>
        <position position="258"/>
    </location>
    <ligand>
        <name>Mn(2+)</name>
        <dbReference type="ChEBI" id="CHEBI:29035"/>
        <label>1</label>
    </ligand>
</feature>
<keyword evidence="6 8" id="KW-0378">Hydrolase</keyword>
<feature type="domain" description="Cytosol aminopeptidase" evidence="9">
    <location>
        <begin position="333"/>
        <end position="340"/>
    </location>
</feature>
<comment type="catalytic activity">
    <reaction evidence="1 8">
        <text>Release of an N-terminal amino acid, Xaa-|-Yaa-, in which Xaa is preferably Leu, but may be other amino acids including Pro although not Arg or Lys, and Yaa may be Pro. Amino acid amides and methyl esters are also readily hydrolyzed, but rates on arylamides are exceedingly low.</text>
        <dbReference type="EC" id="3.4.11.1"/>
    </reaction>
</comment>
<feature type="active site" evidence="8">
    <location>
        <position position="265"/>
    </location>
</feature>
<evidence type="ECO:0000256" key="6">
    <source>
        <dbReference type="ARBA" id="ARBA00022801"/>
    </source>
</evidence>
<dbReference type="PANTHER" id="PTHR11963:SF23">
    <property type="entry name" value="CYTOSOL AMINOPEPTIDASE"/>
    <property type="match status" value="1"/>
</dbReference>
<dbReference type="SUPFAM" id="SSF53187">
    <property type="entry name" value="Zn-dependent exopeptidases"/>
    <property type="match status" value="1"/>
</dbReference>
<keyword evidence="5 8" id="KW-0645">Protease</keyword>
<proteinExistence type="inferred from homology"/>
<dbReference type="PROSITE" id="PS00631">
    <property type="entry name" value="CYTOSOL_AP"/>
    <property type="match status" value="1"/>
</dbReference>
<feature type="binding site" evidence="8">
    <location>
        <position position="276"/>
    </location>
    <ligand>
        <name>Mn(2+)</name>
        <dbReference type="ChEBI" id="CHEBI:29035"/>
        <label>2</label>
    </ligand>
</feature>
<dbReference type="RefSeq" id="WP_400187891.1">
    <property type="nucleotide sequence ID" value="NZ_JBGORX010000003.1"/>
</dbReference>
<dbReference type="EC" id="3.4.11.1" evidence="8"/>
<dbReference type="Gene3D" id="3.40.630.10">
    <property type="entry name" value="Zn peptidases"/>
    <property type="match status" value="1"/>
</dbReference>
<evidence type="ECO:0000256" key="2">
    <source>
        <dbReference type="ARBA" id="ARBA00000967"/>
    </source>
</evidence>
<evidence type="ECO:0000256" key="5">
    <source>
        <dbReference type="ARBA" id="ARBA00022670"/>
    </source>
</evidence>
<dbReference type="PANTHER" id="PTHR11963">
    <property type="entry name" value="LEUCINE AMINOPEPTIDASE-RELATED"/>
    <property type="match status" value="1"/>
</dbReference>
<dbReference type="CDD" id="cd00433">
    <property type="entry name" value="Peptidase_M17"/>
    <property type="match status" value="1"/>
</dbReference>
<accession>A0ABW8D8M9</accession>
<dbReference type="EC" id="3.4.11.10" evidence="8"/>
<comment type="similarity">
    <text evidence="3 8">Belongs to the peptidase M17 family.</text>
</comment>
<evidence type="ECO:0000256" key="8">
    <source>
        <dbReference type="HAMAP-Rule" id="MF_00181"/>
    </source>
</evidence>
<evidence type="ECO:0000256" key="7">
    <source>
        <dbReference type="ARBA" id="ARBA00023211"/>
    </source>
</evidence>
<dbReference type="InterPro" id="IPR008283">
    <property type="entry name" value="Peptidase_M17_N"/>
</dbReference>
<dbReference type="Pfam" id="PF02789">
    <property type="entry name" value="Peptidase_M17_N"/>
    <property type="match status" value="1"/>
</dbReference>
<feature type="binding site" evidence="8">
    <location>
        <position position="337"/>
    </location>
    <ligand>
        <name>Mn(2+)</name>
        <dbReference type="ChEBI" id="CHEBI:29035"/>
        <label>2</label>
    </ligand>
</feature>
<comment type="function">
    <text evidence="8">Presumably involved in the processing and regular turnover of intracellular proteins. Catalyzes the removal of unsubstituted N-terminal amino acids from various peptides.</text>
</comment>
<dbReference type="InterPro" id="IPR043472">
    <property type="entry name" value="Macro_dom-like"/>
</dbReference>
<feature type="binding site" evidence="8">
    <location>
        <position position="335"/>
    </location>
    <ligand>
        <name>Mn(2+)</name>
        <dbReference type="ChEBI" id="CHEBI:29035"/>
        <label>1</label>
    </ligand>
</feature>
<evidence type="ECO:0000256" key="4">
    <source>
        <dbReference type="ARBA" id="ARBA00022438"/>
    </source>
</evidence>
<evidence type="ECO:0000259" key="9">
    <source>
        <dbReference type="PROSITE" id="PS00631"/>
    </source>
</evidence>
<dbReference type="Proteomes" id="UP001615550">
    <property type="component" value="Unassembled WGS sequence"/>
</dbReference>
<feature type="binding site" evidence="8">
    <location>
        <position position="258"/>
    </location>
    <ligand>
        <name>Mn(2+)</name>
        <dbReference type="ChEBI" id="CHEBI:29035"/>
        <label>2</label>
    </ligand>
</feature>
<dbReference type="NCBIfam" id="NF002074">
    <property type="entry name" value="PRK00913.1-4"/>
    <property type="match status" value="1"/>
</dbReference>
<feature type="active site" evidence="8">
    <location>
        <position position="339"/>
    </location>
</feature>
<comment type="cofactor">
    <cofactor evidence="8">
        <name>Mn(2+)</name>
        <dbReference type="ChEBI" id="CHEBI:29035"/>
    </cofactor>
    <text evidence="8">Binds 2 manganese ions per subunit.</text>
</comment>
<evidence type="ECO:0000313" key="11">
    <source>
        <dbReference type="Proteomes" id="UP001615550"/>
    </source>
</evidence>
<keyword evidence="8" id="KW-0479">Metal-binding</keyword>
<keyword evidence="7 8" id="KW-0464">Manganese</keyword>
<comment type="catalytic activity">
    <reaction evidence="2 8">
        <text>Release of an N-terminal amino acid, preferentially leucine, but not glutamic or aspartic acids.</text>
        <dbReference type="EC" id="3.4.11.10"/>
    </reaction>
</comment>
<evidence type="ECO:0000313" key="10">
    <source>
        <dbReference type="EMBL" id="MFJ1269075.1"/>
    </source>
</evidence>
<dbReference type="HAMAP" id="MF_00181">
    <property type="entry name" value="Cytosol_peptidase_M17"/>
    <property type="match status" value="1"/>
</dbReference>
<keyword evidence="11" id="KW-1185">Reference proteome</keyword>
<evidence type="ECO:0000256" key="1">
    <source>
        <dbReference type="ARBA" id="ARBA00000135"/>
    </source>
</evidence>
<dbReference type="EMBL" id="JBGORX010000003">
    <property type="protein sequence ID" value="MFJ1269075.1"/>
    <property type="molecule type" value="Genomic_DNA"/>
</dbReference>
<dbReference type="Pfam" id="PF00883">
    <property type="entry name" value="Peptidase_M17"/>
    <property type="match status" value="1"/>
</dbReference>
<name>A0ABW8D8M9_9GAMM</name>
<protein>
    <recommendedName>
        <fullName evidence="8">Probable cytosol aminopeptidase</fullName>
        <ecNumber evidence="8">3.4.11.1</ecNumber>
    </recommendedName>
    <alternativeName>
        <fullName evidence="8">Leucine aminopeptidase</fullName>
        <shortName evidence="8">LAP</shortName>
        <ecNumber evidence="8">3.4.11.10</ecNumber>
    </alternativeName>
    <alternativeName>
        <fullName evidence="8">Leucyl aminopeptidase</fullName>
    </alternativeName>
</protein>